<dbReference type="SUPFAM" id="SSF49899">
    <property type="entry name" value="Concanavalin A-like lectins/glucanases"/>
    <property type="match status" value="2"/>
</dbReference>
<dbReference type="Gene3D" id="3.10.100.10">
    <property type="entry name" value="Mannose-Binding Protein A, subunit A"/>
    <property type="match status" value="1"/>
</dbReference>
<dbReference type="Pfam" id="PF07705">
    <property type="entry name" value="CARDB"/>
    <property type="match status" value="1"/>
</dbReference>
<dbReference type="InterPro" id="IPR016187">
    <property type="entry name" value="CTDL_fold"/>
</dbReference>
<dbReference type="PATRIC" id="fig|1229909.8.peg.1876"/>
<protein>
    <recommendedName>
        <fullName evidence="8">C-type lectin domain-containing protein</fullName>
    </recommendedName>
</protein>
<dbReference type="eggNOG" id="arCOG07813">
    <property type="taxonomic scope" value="Archaea"/>
</dbReference>
<dbReference type="Pfam" id="PF16403">
    <property type="entry name" value="Bact_surface_Ig-like"/>
    <property type="match status" value="1"/>
</dbReference>
<dbReference type="PANTHER" id="PTHR22803">
    <property type="entry name" value="MANNOSE, PHOSPHOLIPASE, LECTIN RECEPTOR RELATED"/>
    <property type="match status" value="1"/>
</dbReference>
<dbReference type="PROSITE" id="PS50041">
    <property type="entry name" value="C_TYPE_LECTIN_2"/>
    <property type="match status" value="1"/>
</dbReference>
<feature type="region of interest" description="Disordered" evidence="3">
    <location>
        <begin position="686"/>
        <end position="705"/>
    </location>
</feature>
<name>K0BDH3_9ARCH</name>
<keyword evidence="1" id="KW-0732">Signal</keyword>
<dbReference type="EMBL" id="CP003843">
    <property type="protein sequence ID" value="AFS83504.1"/>
    <property type="molecule type" value="Genomic_DNA"/>
</dbReference>
<proteinExistence type="predicted"/>
<organism evidence="6 7">
    <name type="scientific">Candidatus Nitrosopumilus sediminis</name>
    <dbReference type="NCBI Taxonomy" id="1229909"/>
    <lineage>
        <taxon>Archaea</taxon>
        <taxon>Nitrososphaerota</taxon>
        <taxon>Nitrososphaeria</taxon>
        <taxon>Nitrosopumilales</taxon>
        <taxon>Nitrosopumilaceae</taxon>
        <taxon>Nitrosopumilus</taxon>
    </lineage>
</organism>
<dbReference type="Gene3D" id="2.60.120.200">
    <property type="match status" value="2"/>
</dbReference>
<evidence type="ECO:0000313" key="7">
    <source>
        <dbReference type="Proteomes" id="UP000006100"/>
    </source>
</evidence>
<evidence type="ECO:0000256" key="2">
    <source>
        <dbReference type="ARBA" id="ARBA00023157"/>
    </source>
</evidence>
<dbReference type="RefSeq" id="WP_014965871.1">
    <property type="nucleotide sequence ID" value="NC_018656.1"/>
</dbReference>
<dbReference type="InterPro" id="IPR032179">
    <property type="entry name" value="Cry22Aa_Ig-like"/>
</dbReference>
<dbReference type="InterPro" id="IPR050111">
    <property type="entry name" value="C-type_lectin/snaclec_domain"/>
</dbReference>
<dbReference type="Gene3D" id="2.60.40.10">
    <property type="entry name" value="Immunoglobulins"/>
    <property type="match status" value="2"/>
</dbReference>
<dbReference type="SMART" id="SM00282">
    <property type="entry name" value="LamG"/>
    <property type="match status" value="2"/>
</dbReference>
<dbReference type="GeneID" id="13698475"/>
<evidence type="ECO:0008006" key="8">
    <source>
        <dbReference type="Google" id="ProtNLM"/>
    </source>
</evidence>
<dbReference type="eggNOG" id="arCOG02532">
    <property type="taxonomic scope" value="Archaea"/>
</dbReference>
<dbReference type="InterPro" id="IPR016186">
    <property type="entry name" value="C-type_lectin-like/link_sf"/>
</dbReference>
<dbReference type="SMART" id="SM00560">
    <property type="entry name" value="LamGL"/>
    <property type="match status" value="1"/>
</dbReference>
<dbReference type="SUPFAM" id="SSF55486">
    <property type="entry name" value="Metalloproteases ('zincins'), catalytic domain"/>
    <property type="match status" value="1"/>
</dbReference>
<dbReference type="InterPro" id="IPR001304">
    <property type="entry name" value="C-type_lectin-like"/>
</dbReference>
<dbReference type="InterPro" id="IPR013320">
    <property type="entry name" value="ConA-like_dom_sf"/>
</dbReference>
<evidence type="ECO:0000259" key="5">
    <source>
        <dbReference type="PROSITE" id="PS50041"/>
    </source>
</evidence>
<dbReference type="eggNOG" id="arCOG04500">
    <property type="taxonomic scope" value="Archaea"/>
</dbReference>
<evidence type="ECO:0000256" key="3">
    <source>
        <dbReference type="SAM" id="MobiDB-lite"/>
    </source>
</evidence>
<keyword evidence="2" id="KW-1015">Disulfide bond</keyword>
<dbReference type="InterPro" id="IPR006558">
    <property type="entry name" value="LamG-like"/>
</dbReference>
<dbReference type="HOGENOM" id="CLU_230359_0_0_2"/>
<dbReference type="InterPro" id="IPR011635">
    <property type="entry name" value="CARDB"/>
</dbReference>
<accession>K0BDH3</accession>
<dbReference type="SMART" id="SM00034">
    <property type="entry name" value="CLECT"/>
    <property type="match status" value="1"/>
</dbReference>
<feature type="compositionally biased region" description="Acidic residues" evidence="3">
    <location>
        <begin position="695"/>
        <end position="704"/>
    </location>
</feature>
<dbReference type="InterPro" id="IPR001791">
    <property type="entry name" value="Laminin_G"/>
</dbReference>
<dbReference type="STRING" id="1229909.NSED_08560"/>
<keyword evidence="7" id="KW-1185">Reference proteome</keyword>
<dbReference type="Proteomes" id="UP000006100">
    <property type="component" value="Chromosome"/>
</dbReference>
<feature type="domain" description="C-type lectin" evidence="5">
    <location>
        <begin position="36"/>
        <end position="149"/>
    </location>
</feature>
<dbReference type="SUPFAM" id="SSF56436">
    <property type="entry name" value="C-type lectin-like"/>
    <property type="match status" value="1"/>
</dbReference>
<sequence>MVGSTSKLTMYVTLSIAILFTFSATTAYAAPTQCAATGNYYEFLPISNTIKSWSNANAEAQALSFTINSISIPGHLVTITSQAEQDCVDLLVGSDRAYIGLTDVSFEGTFVWVTGEPLSYTNWLAGEPNGGTTENHAELNAFGAKKWNDVSDDDHNHHSLSYVVEYDTYPNLVVSAMTHSPAEPTTADLMTFTTTVTNTGTGTSPESTLMFKIGGETPGTPATLFTVPSLTPGESFVATRTLTLSVAQGYINTATADYNNDVVESEESDNTSTHSFVVTLGDTTPPTITAARAAGSEANANGWNNAAITITYTCTDNDSGVNATASDLSYDVLSTEGAGQSATGTCVDNAGNSADATINDINIDLTAPTITAARAAGSEANTNGWNNATVTVTYSAADALSGIDAAASDFADDVLSTEGAAQSATGTVTDLAGNSADATINDINIDLTAPTITANIPTPDGLTDVLGNNWYVTNPTVTFTCSDVISGVLDCQADELFTNDNPDQTFLGALVTDLAGNTATVDVVDIDVDTTPPVITVNVDPNDPYEAGTPYTDAGATATDNLGIVTSLTDDSVDIITEFPATLTVTYTAIDPAGNTSQDSRTVIVRDTTPPVLIFKIHGADRVEADELQQGNFQFNATASDLPRTTLPLVTCVDEDTVTHLDVAGGQNLVQVTFGLGITTVTCTADDGSNISPEDPTDPADVDTDSSSNDFIVSEIFLDEITNTTPKWDESLTVTGTVYGFLPGEHVNATFGTDAIDVIVPITGTDPDAGFVWEATHAFSKETSTTIQTIFAELVENPLYATSDSQDVTITKHPTQIIMTSPDIADGQIWGLEVTKSGSVVDTFYDSNPVIPGATVTFGNTGQGEFPFSLVALDGTFSETARTHLLTAPSGVTLSIDALFVDDFEDIPTVQFYESASTINDDYTTISHSTEITLDDIASVPAGTSITVTGTLFDTSLNPPEGLGDKQLTLTPVISNNPENNPEASVIIDDETAISVSHPIEISGNFEVTLDKILRLDTDDVLMFDSNPRFVVLTLTDMGNNEVEFLVTGPGMQLNTIANGQNLNDGKFTLEGNSGISRIEITSVSGTGTIGISKIDLVNSADTSIFDSDDDLGAKDSRVYTSDEDFFLGEGNYDTIGTTGSGESYTIEVTADFDGDANYDASLLSPTKSVTLGSNAGASNSGGGVTSITADAGIGILSISCTTDTDKDALCDEWESTGSGSGSGIPYEVNDATYYYSLPGTSTETPDLLLEIDSMVPHTPLKASIDAVVAAFETNGVNVIVTSLTSTDETIPHKDLLNVWKDDDNDFTNDFNSIKSRFFGDSTERVILGGTQSQNFGTQQLLLSFDGDVLDHSGNNNNDNDVVGSTTFVPGIDARAFNFDGSTIINQGSISSWPQLHDGSSYSLTFWIKSSDISNTPVILDTSNGGSKSAVGVTLFTRADGKINFQVTNGAGTGFVFSLISPPGAFKDDGEWHHYALTFDDSLPSNNAKLYVDGIQQDQRTALEAPSSSSQNKILTIGGLTGSNKLIGDMDDFRIYDHALDGNQLVNIFNSAVPDPITGYLFENESLIEDGFGENDGDVSGSMIFVDGIDGNAFGFDKSTVINQGTSSTWKLLNGDSPFSISAWIKSSDISNTPVLFDTSNGGSKSAVGMTLFTRADGKINFQVTNGAGTGFVTSLVSSPGAFKDDGEWHHYVVTWDNTLASDNAKLYVDNELVQVKSKSETASVSDHKKLLTIGGLTGSNKLIGDMDDVGIYDFALDDDQISALTETDTLLNSIVRISGITLTTPPNSATSPADSTEGTLTLNLKVTTAEPSTLSEDPFRVATVSGTDLTFDTPKVSTAITLEPNVHSLTVTVPYSTTGIVTDGDIGTITIPLKSSSFITDVQTSVGSPKTSTTLLDAKAQAYRYVMFVHSIGGSSGQAELRGNDAIVALGDGFSDSVVGHEGSIGSQSEQSGTLMHEIGHMLNLQHGGPRYLLSDPNTTLNTAAQNCVPIQDSIMGYTGQFSTYKGTDWNLDFASESGVTLNENTLTPGVTLTQTGNIVWATPSTDLQTFLKGPADGTSLDWNGDGVIDVSDTSASYDLNDYGISGCKASPGTVFEAHDEWSNLDFDFRQGPTGQFDGGELTSKLFKQQVLATLVTDIIPPLKLDGSDEINAGSTLPLKFTLHENTIEADSFVADNISAIVVKEGCLTAADGCPDGIYENLGFFTYQETSQQYHLNWNTDKDEVGIFGIKYVLPNPGADPEFITLIDSSNPIFFRVNGELVSISFESIDNIVKGKGKE</sequence>
<dbReference type="OrthoDB" id="132101at2157"/>
<gene>
    <name evidence="6" type="ORF">NSED_08560</name>
</gene>
<dbReference type="Pfam" id="PF00059">
    <property type="entry name" value="Lectin_C"/>
    <property type="match status" value="1"/>
</dbReference>
<evidence type="ECO:0000256" key="1">
    <source>
        <dbReference type="ARBA" id="ARBA00022729"/>
    </source>
</evidence>
<evidence type="ECO:0000259" key="4">
    <source>
        <dbReference type="PROSITE" id="PS50025"/>
    </source>
</evidence>
<reference evidence="6 7" key="1">
    <citation type="journal article" date="2012" name="J. Bacteriol.">
        <title>Draft Genome Sequence of an Ammonia-Oxidizing Archaeon, "Candidatus Nitrosopumilus sediminis" AR2, from Svalbard in the Arctic Circle.</title>
        <authorList>
            <person name="Park S.J."/>
            <person name="Kim J.G."/>
            <person name="Jung M.Y."/>
            <person name="Kim S.J."/>
            <person name="Cha I.T."/>
            <person name="Ghai R."/>
            <person name="Martin-Cuadrado A.B."/>
            <person name="Rodriguez-Valera F."/>
            <person name="Rhee S.K."/>
        </authorList>
    </citation>
    <scope>NUCLEOTIDE SEQUENCE [LARGE SCALE GENOMIC DNA]</scope>
    <source>
        <strain evidence="6 7">AR2</strain>
    </source>
</reference>
<dbReference type="KEGG" id="nir:NSED_08560"/>
<feature type="domain" description="Laminin G" evidence="4">
    <location>
        <begin position="1374"/>
        <end position="1552"/>
    </location>
</feature>
<dbReference type="Pfam" id="PF13385">
    <property type="entry name" value="Laminin_G_3"/>
    <property type="match status" value="2"/>
</dbReference>
<dbReference type="InterPro" id="IPR013783">
    <property type="entry name" value="Ig-like_fold"/>
</dbReference>
<dbReference type="PROSITE" id="PS50025">
    <property type="entry name" value="LAM_G_DOMAIN"/>
    <property type="match status" value="1"/>
</dbReference>
<evidence type="ECO:0000313" key="6">
    <source>
        <dbReference type="EMBL" id="AFS83504.1"/>
    </source>
</evidence>